<protein>
    <submittedName>
        <fullName evidence="2">Uncharacterized protein</fullName>
    </submittedName>
</protein>
<dbReference type="EMBL" id="JACCJB010000002">
    <property type="protein sequence ID" value="KAF6230033.1"/>
    <property type="molecule type" value="Genomic_DNA"/>
</dbReference>
<dbReference type="GeneID" id="59332779"/>
<gene>
    <name evidence="2" type="ORF">HO133_004371</name>
</gene>
<keyword evidence="3" id="KW-1185">Reference proteome</keyword>
<proteinExistence type="predicted"/>
<accession>A0A8H6FK51</accession>
<organism evidence="2 3">
    <name type="scientific">Letharia lupina</name>
    <dbReference type="NCBI Taxonomy" id="560253"/>
    <lineage>
        <taxon>Eukaryota</taxon>
        <taxon>Fungi</taxon>
        <taxon>Dikarya</taxon>
        <taxon>Ascomycota</taxon>
        <taxon>Pezizomycotina</taxon>
        <taxon>Lecanoromycetes</taxon>
        <taxon>OSLEUM clade</taxon>
        <taxon>Lecanoromycetidae</taxon>
        <taxon>Lecanorales</taxon>
        <taxon>Lecanorineae</taxon>
        <taxon>Parmeliaceae</taxon>
        <taxon>Letharia</taxon>
    </lineage>
</organism>
<evidence type="ECO:0000313" key="2">
    <source>
        <dbReference type="EMBL" id="KAF6230033.1"/>
    </source>
</evidence>
<sequence>MSPNPDISNPIPTTIQITYSTTSPRKHSTQTQGRWAEEVQGFQTTSPTLHSKRGTQNKANAKKANLPQRPMGCIPGYQPQALRESTPSAGRRDAFRFGDGSDDED</sequence>
<dbReference type="AlphaFoldDB" id="A0A8H6FK51"/>
<dbReference type="Proteomes" id="UP000593566">
    <property type="component" value="Unassembled WGS sequence"/>
</dbReference>
<reference evidence="2 3" key="1">
    <citation type="journal article" date="2020" name="Genomics">
        <title>Complete, high-quality genomes from long-read metagenomic sequencing of two wolf lichen thalli reveals enigmatic genome architecture.</title>
        <authorList>
            <person name="McKenzie S.K."/>
            <person name="Walston R.F."/>
            <person name="Allen J.L."/>
        </authorList>
    </citation>
    <scope>NUCLEOTIDE SEQUENCE [LARGE SCALE GENOMIC DNA]</scope>
    <source>
        <strain evidence="2">WasteWater1</strain>
    </source>
</reference>
<feature type="region of interest" description="Disordered" evidence="1">
    <location>
        <begin position="42"/>
        <end position="105"/>
    </location>
</feature>
<comment type="caution">
    <text evidence="2">The sequence shown here is derived from an EMBL/GenBank/DDBJ whole genome shotgun (WGS) entry which is preliminary data.</text>
</comment>
<name>A0A8H6FK51_9LECA</name>
<dbReference type="RefSeq" id="XP_037157290.1">
    <property type="nucleotide sequence ID" value="XM_037295289.1"/>
</dbReference>
<evidence type="ECO:0000256" key="1">
    <source>
        <dbReference type="SAM" id="MobiDB-lite"/>
    </source>
</evidence>
<evidence type="ECO:0000313" key="3">
    <source>
        <dbReference type="Proteomes" id="UP000593566"/>
    </source>
</evidence>